<dbReference type="PROSITE" id="PS50109">
    <property type="entry name" value="HIS_KIN"/>
    <property type="match status" value="1"/>
</dbReference>
<dbReference type="InterPro" id="IPR036097">
    <property type="entry name" value="HisK_dim/P_sf"/>
</dbReference>
<dbReference type="SUPFAM" id="SSF47384">
    <property type="entry name" value="Homodimeric domain of signal transducing histidine kinase"/>
    <property type="match status" value="1"/>
</dbReference>
<dbReference type="InterPro" id="IPR003661">
    <property type="entry name" value="HisK_dim/P_dom"/>
</dbReference>
<keyword evidence="9" id="KW-1185">Reference proteome</keyword>
<accession>A0ABS5E1F3</accession>
<dbReference type="Gene3D" id="3.30.565.10">
    <property type="entry name" value="Histidine kinase-like ATPase, C-terminal domain"/>
    <property type="match status" value="1"/>
</dbReference>
<evidence type="ECO:0000256" key="2">
    <source>
        <dbReference type="ARBA" id="ARBA00012438"/>
    </source>
</evidence>
<name>A0ABS5E1F3_9BURK</name>
<reference evidence="8 9" key="1">
    <citation type="submission" date="2021-04" db="EMBL/GenBank/DDBJ databases">
        <title>The genome sequence of type strain Ideonella paludis KCTC 32238.</title>
        <authorList>
            <person name="Liu Y."/>
        </authorList>
    </citation>
    <scope>NUCLEOTIDE SEQUENCE [LARGE SCALE GENOMIC DNA]</scope>
    <source>
        <strain evidence="8 9">KCTC 32238</strain>
    </source>
</reference>
<evidence type="ECO:0000256" key="6">
    <source>
        <dbReference type="SAM" id="Phobius"/>
    </source>
</evidence>
<keyword evidence="4" id="KW-0808">Transferase</keyword>
<evidence type="ECO:0000256" key="1">
    <source>
        <dbReference type="ARBA" id="ARBA00000085"/>
    </source>
</evidence>
<organism evidence="8 9">
    <name type="scientific">Ideonella paludis</name>
    <dbReference type="NCBI Taxonomy" id="1233411"/>
    <lineage>
        <taxon>Bacteria</taxon>
        <taxon>Pseudomonadati</taxon>
        <taxon>Pseudomonadota</taxon>
        <taxon>Betaproteobacteria</taxon>
        <taxon>Burkholderiales</taxon>
        <taxon>Sphaerotilaceae</taxon>
        <taxon>Ideonella</taxon>
    </lineage>
</organism>
<evidence type="ECO:0000256" key="5">
    <source>
        <dbReference type="ARBA" id="ARBA00022777"/>
    </source>
</evidence>
<dbReference type="Proteomes" id="UP000672097">
    <property type="component" value="Unassembled WGS sequence"/>
</dbReference>
<dbReference type="Gene3D" id="1.10.287.130">
    <property type="match status" value="1"/>
</dbReference>
<dbReference type="InterPro" id="IPR036890">
    <property type="entry name" value="HATPase_C_sf"/>
</dbReference>
<comment type="catalytic activity">
    <reaction evidence="1">
        <text>ATP + protein L-histidine = ADP + protein N-phospho-L-histidine.</text>
        <dbReference type="EC" id="2.7.13.3"/>
    </reaction>
</comment>
<keyword evidence="3" id="KW-0597">Phosphoprotein</keyword>
<keyword evidence="6" id="KW-1133">Transmembrane helix</keyword>
<evidence type="ECO:0000313" key="8">
    <source>
        <dbReference type="EMBL" id="MBQ0937232.1"/>
    </source>
</evidence>
<keyword evidence="5" id="KW-0418">Kinase</keyword>
<sequence>MRLPSRDRAALTDCPKGQVAGSLSAIASMWAAPVSAQSLAPPGTVTAYGLLMWLGFGIACTAAGALWVRQRLRLQQQRVQRDVETLIALSEHAVWRTDAEHRLLMWRPSPEAEGPAWQLANQQGQAFAQLFALEDDPEDALALRMAAGSTIGPLRAVLKSDGSRWLLRAQATLDAQGRVLGYLGTAQPLAPALQARHDKVLLSRLWGVMAQPTFLLQSEAQGWTVRQVSPAAQQLVGGEPGALLGQAWEAVRKALPPDMAQALERLEPGGVVTVAGWQARLVEVDAGSDLPASRLLCLSTEAKPQAQEDQESFVYSISHDLRAPIRVVEGFSRILKEDYGRFLDRIGNDHLDRVLAAAARMNSMIDALLALSRLQSQPLARKPVDLSQLATYILEDLRRDQPERAAEVLIEPGIIVQGDPTLLRVALENLLGNAWKYSSKCPQTRIEFKRELTEGQNTLVVADNGAGFDMRFADRLFGVFQRLHSAKDFQGTGVGLASVRRIIRRHGGDIWAESEVGQGARFYFTL</sequence>
<dbReference type="Pfam" id="PF02518">
    <property type="entry name" value="HATPase_c"/>
    <property type="match status" value="1"/>
</dbReference>
<dbReference type="InterPro" id="IPR004358">
    <property type="entry name" value="Sig_transdc_His_kin-like_C"/>
</dbReference>
<gene>
    <name evidence="8" type="ORF">KAK11_18040</name>
</gene>
<evidence type="ECO:0000313" key="9">
    <source>
        <dbReference type="Proteomes" id="UP000672097"/>
    </source>
</evidence>
<dbReference type="PANTHER" id="PTHR42878">
    <property type="entry name" value="TWO-COMPONENT HISTIDINE KINASE"/>
    <property type="match status" value="1"/>
</dbReference>
<dbReference type="InterPro" id="IPR005467">
    <property type="entry name" value="His_kinase_dom"/>
</dbReference>
<dbReference type="InterPro" id="IPR003594">
    <property type="entry name" value="HATPase_dom"/>
</dbReference>
<dbReference type="CDD" id="cd00082">
    <property type="entry name" value="HisKA"/>
    <property type="match status" value="1"/>
</dbReference>
<protein>
    <recommendedName>
        <fullName evidence="2">histidine kinase</fullName>
        <ecNumber evidence="2">2.7.13.3</ecNumber>
    </recommendedName>
</protein>
<dbReference type="SMART" id="SM00387">
    <property type="entry name" value="HATPase_c"/>
    <property type="match status" value="1"/>
</dbReference>
<dbReference type="InterPro" id="IPR050351">
    <property type="entry name" value="BphY/WalK/GraS-like"/>
</dbReference>
<keyword evidence="6" id="KW-0472">Membrane</keyword>
<dbReference type="Pfam" id="PF00512">
    <property type="entry name" value="HisKA"/>
    <property type="match status" value="1"/>
</dbReference>
<feature type="domain" description="Histidine kinase" evidence="7">
    <location>
        <begin position="316"/>
        <end position="526"/>
    </location>
</feature>
<evidence type="ECO:0000256" key="4">
    <source>
        <dbReference type="ARBA" id="ARBA00022679"/>
    </source>
</evidence>
<feature type="transmembrane region" description="Helical" evidence="6">
    <location>
        <begin position="46"/>
        <end position="68"/>
    </location>
</feature>
<evidence type="ECO:0000259" key="7">
    <source>
        <dbReference type="PROSITE" id="PS50109"/>
    </source>
</evidence>
<dbReference type="SUPFAM" id="SSF55874">
    <property type="entry name" value="ATPase domain of HSP90 chaperone/DNA topoisomerase II/histidine kinase"/>
    <property type="match status" value="1"/>
</dbReference>
<dbReference type="EC" id="2.7.13.3" evidence="2"/>
<dbReference type="SMART" id="SM00388">
    <property type="entry name" value="HisKA"/>
    <property type="match status" value="1"/>
</dbReference>
<comment type="caution">
    <text evidence="8">The sequence shown here is derived from an EMBL/GenBank/DDBJ whole genome shotgun (WGS) entry which is preliminary data.</text>
</comment>
<dbReference type="PANTHER" id="PTHR42878:SF15">
    <property type="entry name" value="BACTERIOPHYTOCHROME"/>
    <property type="match status" value="1"/>
</dbReference>
<dbReference type="EMBL" id="JAGQDG010000007">
    <property type="protein sequence ID" value="MBQ0937232.1"/>
    <property type="molecule type" value="Genomic_DNA"/>
</dbReference>
<dbReference type="PRINTS" id="PR00344">
    <property type="entry name" value="BCTRLSENSOR"/>
</dbReference>
<evidence type="ECO:0000256" key="3">
    <source>
        <dbReference type="ARBA" id="ARBA00022553"/>
    </source>
</evidence>
<dbReference type="RefSeq" id="WP_210810706.1">
    <property type="nucleotide sequence ID" value="NZ_JAGQDG010000007.1"/>
</dbReference>
<keyword evidence="6" id="KW-0812">Transmembrane</keyword>
<proteinExistence type="predicted"/>